<feature type="compositionally biased region" description="Polar residues" evidence="1">
    <location>
        <begin position="500"/>
        <end position="515"/>
    </location>
</feature>
<protein>
    <submittedName>
        <fullName evidence="2">Uncharacterized protein</fullName>
    </submittedName>
</protein>
<comment type="caution">
    <text evidence="2">The sequence shown here is derived from an EMBL/GenBank/DDBJ whole genome shotgun (WGS) entry which is preliminary data.</text>
</comment>
<feature type="region of interest" description="Disordered" evidence="1">
    <location>
        <begin position="548"/>
        <end position="732"/>
    </location>
</feature>
<organism evidence="2 3">
    <name type="scientific">Bondarzewia mesenterica</name>
    <dbReference type="NCBI Taxonomy" id="1095465"/>
    <lineage>
        <taxon>Eukaryota</taxon>
        <taxon>Fungi</taxon>
        <taxon>Dikarya</taxon>
        <taxon>Basidiomycota</taxon>
        <taxon>Agaricomycotina</taxon>
        <taxon>Agaricomycetes</taxon>
        <taxon>Russulales</taxon>
        <taxon>Bondarzewiaceae</taxon>
        <taxon>Bondarzewia</taxon>
    </lineage>
</organism>
<evidence type="ECO:0000313" key="2">
    <source>
        <dbReference type="EMBL" id="THH20250.1"/>
    </source>
</evidence>
<feature type="compositionally biased region" description="Basic and acidic residues" evidence="1">
    <location>
        <begin position="801"/>
        <end position="821"/>
    </location>
</feature>
<reference evidence="2 3" key="1">
    <citation type="submission" date="2019-02" db="EMBL/GenBank/DDBJ databases">
        <title>Genome sequencing of the rare red list fungi Bondarzewia mesenterica.</title>
        <authorList>
            <person name="Buettner E."/>
            <person name="Kellner H."/>
        </authorList>
    </citation>
    <scope>NUCLEOTIDE SEQUENCE [LARGE SCALE GENOMIC DNA]</scope>
    <source>
        <strain evidence="2 3">DSM 108281</strain>
    </source>
</reference>
<dbReference type="EMBL" id="SGPL01000026">
    <property type="protein sequence ID" value="THH20250.1"/>
    <property type="molecule type" value="Genomic_DNA"/>
</dbReference>
<dbReference type="AlphaFoldDB" id="A0A4S4MB94"/>
<feature type="compositionally biased region" description="Polar residues" evidence="1">
    <location>
        <begin position="670"/>
        <end position="681"/>
    </location>
</feature>
<feature type="region of interest" description="Disordered" evidence="1">
    <location>
        <begin position="280"/>
        <end position="353"/>
    </location>
</feature>
<dbReference type="Proteomes" id="UP000310158">
    <property type="component" value="Unassembled WGS sequence"/>
</dbReference>
<feature type="compositionally biased region" description="Low complexity" evidence="1">
    <location>
        <begin position="688"/>
        <end position="705"/>
    </location>
</feature>
<gene>
    <name evidence="2" type="ORF">EW146_g1094</name>
</gene>
<evidence type="ECO:0000256" key="1">
    <source>
        <dbReference type="SAM" id="MobiDB-lite"/>
    </source>
</evidence>
<dbReference type="PANTHER" id="PTHR38696:SF1">
    <property type="entry name" value="MEDIATOR OF RNA POLYMERASE II TRANSCRIPTION SUBUNIT 13"/>
    <property type="match status" value="1"/>
</dbReference>
<evidence type="ECO:0000313" key="3">
    <source>
        <dbReference type="Proteomes" id="UP000310158"/>
    </source>
</evidence>
<feature type="region of interest" description="Disordered" evidence="1">
    <location>
        <begin position="748"/>
        <end position="821"/>
    </location>
</feature>
<feature type="region of interest" description="Disordered" evidence="1">
    <location>
        <begin position="136"/>
        <end position="161"/>
    </location>
</feature>
<feature type="region of interest" description="Disordered" evidence="1">
    <location>
        <begin position="454"/>
        <end position="521"/>
    </location>
</feature>
<sequence>MAKLPAHTISPSTSDPAFVPRREFIRDERAPSTFSILALSGSALIRVFNFPASLIAALRRYFDQHRLVISFREDVTHNLCEYGLDGKPWASPKSTFTEKLIVSIIAVLYQNGFEFLSTIDYGREQDDRLVMAFSKPSSAPRPLSPTASPFPPPSSTLSHNSSVTSPLKVPFAISFPNATTLRVISAPLHCTPAILQTVRGAWPRGVVSEKKVGDTVYEFKLRGYGWFQEDTFAIDSLHQVLALLGSLDLYGFTLLCSLSLANRSRVKDLWIFTGISLEPTTESHSPSPDLFKSESRRAATPDEFAPTSGHGRYSTSPTPGHPAHPDGHSHVRGATDNGPAHHVGQPSPLSPSHVLRKAAPRAQLPVAVAKLNGSQDNLPTKPVLGAPPRAEEELVRVPLPSTVDMTGVGAGGSQAKRLLARREDFHRVGHHTPEPTPTVFYTTISPRIPHFHQTTEHENENTSPAGSGARASRPHLAAQKRVSEQPVIPTAPSHLPPATAVQSKPSTGSNASTVTPPLLSPGVFRDSAFSTSTGQTYEIPITWTGVEQGKGAKDRSTRDLTLPGGLKSPAKEIGREEVEHRVDDHDHTHNDLRIPEFGTRKDDERAVKHRVKVSEPELVRQEHERKSESPSHGVVPRRQKRPESAPLEGMRAKERGSGGQKPEGWVLVNIGQTGAPNSPSARSGLVTSRPSRAARSASDPSLSRSVLRLDGNANRSTHRIRADSATPPNMTPAAKAIVIIDAVEAKKGKGKGSHADDASQPHASSSLGRLFAHGKQNPSGKMRKRPPPSLLASSTTFTNDEMGKTKNLEQEESPERKRVGLKERWRRIGTVEASRAAHRVSVDGA</sequence>
<accession>A0A4S4MB94</accession>
<proteinExistence type="predicted"/>
<feature type="compositionally biased region" description="Basic and acidic residues" evidence="1">
    <location>
        <begin position="291"/>
        <end position="300"/>
    </location>
</feature>
<name>A0A4S4MB94_9AGAM</name>
<keyword evidence="3" id="KW-1185">Reference proteome</keyword>
<feature type="compositionally biased region" description="Basic and acidic residues" evidence="1">
    <location>
        <begin position="569"/>
        <end position="629"/>
    </location>
</feature>
<feature type="compositionally biased region" description="Basic and acidic residues" evidence="1">
    <location>
        <begin position="748"/>
        <end position="759"/>
    </location>
</feature>
<dbReference type="PANTHER" id="PTHR38696">
    <property type="entry name" value="MEDIATOR OF RNA POLYMERASE II TRANSCRIPTION SUBUNIT 13"/>
    <property type="match status" value="1"/>
</dbReference>
<dbReference type="OrthoDB" id="3358646at2759"/>